<evidence type="ECO:0000256" key="6">
    <source>
        <dbReference type="SAM" id="MobiDB-lite"/>
    </source>
</evidence>
<dbReference type="SUPFAM" id="SSF53254">
    <property type="entry name" value="Phosphoglycerate mutase-like"/>
    <property type="match status" value="1"/>
</dbReference>
<evidence type="ECO:0000256" key="5">
    <source>
        <dbReference type="PIRSR" id="PIRSR613078-2"/>
    </source>
</evidence>
<organism evidence="7 8">
    <name type="scientific">Cellulomonas aerilata</name>
    <dbReference type="NCBI Taxonomy" id="515326"/>
    <lineage>
        <taxon>Bacteria</taxon>
        <taxon>Bacillati</taxon>
        <taxon>Actinomycetota</taxon>
        <taxon>Actinomycetes</taxon>
        <taxon>Micrococcales</taxon>
        <taxon>Cellulomonadaceae</taxon>
        <taxon>Cellulomonas</taxon>
    </lineage>
</organism>
<dbReference type="InterPro" id="IPR001345">
    <property type="entry name" value="PG/BPGM_mutase_AS"/>
</dbReference>
<dbReference type="InterPro" id="IPR005952">
    <property type="entry name" value="Phosphogly_mut1"/>
</dbReference>
<sequence>MPGPTAAPLGPVAAPGPGGAGRDRPGCSRQESLDRLDYGPGMGATELLVVRHGESVGNTAARAAQEVRAEVIDVPARDADVGLSATGVDQARALGTWLGELDADRAPQSVWSSPYVRSADTARLALEVSGLRLPIVLDERLRDRELGVLDKLTGFGVEARHPAEAARRRWVGKFYYRPPGGESWADMALRLRSVLADVDRYEDGRRVLVVCHDAVTMLIRYICEGLTEAEIMAIGRATPVLNASVTRLVRDPGERLWRLDTFNAVEHLAEQGAVRTAPRGKTDVVAE</sequence>
<dbReference type="PANTHER" id="PTHR11931">
    <property type="entry name" value="PHOSPHOGLYCERATE MUTASE"/>
    <property type="match status" value="1"/>
</dbReference>
<evidence type="ECO:0000256" key="1">
    <source>
        <dbReference type="ARBA" id="ARBA00006717"/>
    </source>
</evidence>
<feature type="compositionally biased region" description="Low complexity" evidence="6">
    <location>
        <begin position="1"/>
        <end position="15"/>
    </location>
</feature>
<evidence type="ECO:0000256" key="2">
    <source>
        <dbReference type="ARBA" id="ARBA00012028"/>
    </source>
</evidence>
<feature type="binding site" evidence="5">
    <location>
        <position position="117"/>
    </location>
    <ligand>
        <name>substrate</name>
    </ligand>
</feature>
<dbReference type="InterPro" id="IPR029033">
    <property type="entry name" value="His_PPase_superfam"/>
</dbReference>
<dbReference type="GO" id="GO:0004619">
    <property type="term" value="F:phosphoglycerate mutase activity"/>
    <property type="evidence" value="ECO:0007669"/>
    <property type="project" value="UniProtKB-EC"/>
</dbReference>
<dbReference type="SMART" id="SM00855">
    <property type="entry name" value="PGAM"/>
    <property type="match status" value="1"/>
</dbReference>
<reference evidence="7 8" key="1">
    <citation type="submission" date="2019-07" db="EMBL/GenBank/DDBJ databases">
        <title>Whole genome shotgun sequence of Cellulomonas aerilata NBRC 106308.</title>
        <authorList>
            <person name="Hosoyama A."/>
            <person name="Uohara A."/>
            <person name="Ohji S."/>
            <person name="Ichikawa N."/>
        </authorList>
    </citation>
    <scope>NUCLEOTIDE SEQUENCE [LARGE SCALE GENOMIC DNA]</scope>
    <source>
        <strain evidence="7 8">NBRC 106308</strain>
    </source>
</reference>
<dbReference type="EC" id="5.4.2.11" evidence="2"/>
<evidence type="ECO:0000256" key="4">
    <source>
        <dbReference type="ARBA" id="ARBA00023235"/>
    </source>
</evidence>
<dbReference type="Pfam" id="PF00300">
    <property type="entry name" value="His_Phos_1"/>
    <property type="match status" value="1"/>
</dbReference>
<gene>
    <name evidence="7" type="ORF">CAE01nite_26400</name>
</gene>
<evidence type="ECO:0000313" key="7">
    <source>
        <dbReference type="EMBL" id="GEO34915.1"/>
    </source>
</evidence>
<keyword evidence="3" id="KW-0324">Glycolysis</keyword>
<dbReference type="Proteomes" id="UP000321181">
    <property type="component" value="Unassembled WGS sequence"/>
</dbReference>
<feature type="region of interest" description="Disordered" evidence="6">
    <location>
        <begin position="1"/>
        <end position="28"/>
    </location>
</feature>
<comment type="similarity">
    <text evidence="1">Belongs to the phosphoglycerate mutase family. BPG-dependent PGAM subfamily.</text>
</comment>
<dbReference type="Gene3D" id="3.40.50.1240">
    <property type="entry name" value="Phosphoglycerate mutase-like"/>
    <property type="match status" value="1"/>
</dbReference>
<dbReference type="EMBL" id="BJYY01000016">
    <property type="protein sequence ID" value="GEO34915.1"/>
    <property type="molecule type" value="Genomic_DNA"/>
</dbReference>
<proteinExistence type="inferred from homology"/>
<dbReference type="CDD" id="cd07067">
    <property type="entry name" value="HP_PGM_like"/>
    <property type="match status" value="1"/>
</dbReference>
<dbReference type="AlphaFoldDB" id="A0A512DEN1"/>
<protein>
    <recommendedName>
        <fullName evidence="2">phosphoglycerate mutase (2,3-diphosphoglycerate-dependent)</fullName>
        <ecNumber evidence="2">5.4.2.11</ecNumber>
    </recommendedName>
</protein>
<keyword evidence="8" id="KW-1185">Reference proteome</keyword>
<dbReference type="InterPro" id="IPR013078">
    <property type="entry name" value="His_Pase_superF_clade-1"/>
</dbReference>
<evidence type="ECO:0000313" key="8">
    <source>
        <dbReference type="Proteomes" id="UP000321181"/>
    </source>
</evidence>
<dbReference type="GO" id="GO:0006096">
    <property type="term" value="P:glycolytic process"/>
    <property type="evidence" value="ECO:0007669"/>
    <property type="project" value="UniProtKB-KW"/>
</dbReference>
<comment type="caution">
    <text evidence="7">The sequence shown here is derived from an EMBL/GenBank/DDBJ whole genome shotgun (WGS) entry which is preliminary data.</text>
</comment>
<evidence type="ECO:0000256" key="3">
    <source>
        <dbReference type="ARBA" id="ARBA00023152"/>
    </source>
</evidence>
<feature type="binding site" evidence="5">
    <location>
        <begin position="51"/>
        <end position="58"/>
    </location>
    <ligand>
        <name>substrate</name>
    </ligand>
</feature>
<name>A0A512DEN1_9CELL</name>
<keyword evidence="4" id="KW-0413">Isomerase</keyword>
<dbReference type="PROSITE" id="PS00175">
    <property type="entry name" value="PG_MUTASE"/>
    <property type="match status" value="1"/>
</dbReference>
<accession>A0A512DEN1</accession>